<sequence length="498" mass="55483">MAPDSSSDHPPQCPCIAITFTGPKPKNGRRVFDSFLEANKACFWNRDLVAAMDSLIYMGFMRPGTLFISAPSIHLQTIRSAWARRVLKAASGYQIASLGDLGAIQTVQQTHFVPLGDVLCDAIAYLNRNGQAANLSTIRDHIGRTCAQVAAPSLEMLKQTANSLSATGLLYQMGEHFFVSVPAQVSSKENRSIECQTGESIIVIPEKSAPKPKQQEKKRQGILSRLFRRTENKREEQKESAAFSVPSGPQEWVCGTRILPAPSPPKAPPQSSVPTHPPLKMDYLANELQRHLETNYLNGMNRIETATIDRRRKVQNRRAERRQKAPSSSQSSSECLNYGPIDPPECLPRNAELIDDLARRRRRNPQKRESQFRASTPIINSDSAYSPSPVTTENEEIQNRFNKRWSDEGCPLPTSGGSDGDVTHTYVNLRRISLGAQIGQKAPIVRADEMEFDDERGTQSDPHESTQFEEFTMTTIAPPSPIPQLPPPRRYINLISNL</sequence>
<feature type="region of interest" description="Disordered" evidence="1">
    <location>
        <begin position="308"/>
        <end position="342"/>
    </location>
</feature>
<evidence type="ECO:0000256" key="1">
    <source>
        <dbReference type="SAM" id="MobiDB-lite"/>
    </source>
</evidence>
<dbReference type="GO" id="GO:0006357">
    <property type="term" value="P:regulation of transcription by RNA polymerase II"/>
    <property type="evidence" value="ECO:0007669"/>
    <property type="project" value="InterPro"/>
</dbReference>
<dbReference type="InterPro" id="IPR019391">
    <property type="entry name" value="Storkhead-box_WHD"/>
</dbReference>
<evidence type="ECO:0000259" key="2">
    <source>
        <dbReference type="Pfam" id="PF10264"/>
    </source>
</evidence>
<evidence type="ECO:0000313" key="3">
    <source>
        <dbReference type="Proteomes" id="UP000887575"/>
    </source>
</evidence>
<dbReference type="InterPro" id="IPR040126">
    <property type="entry name" value="STOX1/2"/>
</dbReference>
<feature type="region of interest" description="Disordered" evidence="1">
    <location>
        <begin position="359"/>
        <end position="392"/>
    </location>
</feature>
<dbReference type="AlphaFoldDB" id="A0AAF3J809"/>
<accession>A0AAF3J809</accession>
<evidence type="ECO:0000313" key="4">
    <source>
        <dbReference type="WBParaSite" id="MBELARI_LOCUS2292"/>
    </source>
</evidence>
<proteinExistence type="predicted"/>
<feature type="compositionally biased region" description="Polar residues" evidence="1">
    <location>
        <begin position="372"/>
        <end position="392"/>
    </location>
</feature>
<dbReference type="Proteomes" id="UP000887575">
    <property type="component" value="Unassembled WGS sequence"/>
</dbReference>
<dbReference type="GO" id="GO:0000977">
    <property type="term" value="F:RNA polymerase II transcription regulatory region sequence-specific DNA binding"/>
    <property type="evidence" value="ECO:0007669"/>
    <property type="project" value="TreeGrafter"/>
</dbReference>
<feature type="domain" description="Winged helix Storkhead-box1" evidence="2">
    <location>
        <begin position="104"/>
        <end position="182"/>
    </location>
</feature>
<dbReference type="WBParaSite" id="MBELARI_LOCUS2292">
    <property type="protein sequence ID" value="MBELARI_LOCUS2292"/>
    <property type="gene ID" value="MBELARI_LOCUS2292"/>
</dbReference>
<protein>
    <submittedName>
        <fullName evidence="4">Winged helix Storkhead-box1 domain-containing protein</fullName>
    </submittedName>
</protein>
<name>A0AAF3J809_9BILA</name>
<feature type="compositionally biased region" description="Basic residues" evidence="1">
    <location>
        <begin position="310"/>
        <end position="321"/>
    </location>
</feature>
<dbReference type="GO" id="GO:0005737">
    <property type="term" value="C:cytoplasm"/>
    <property type="evidence" value="ECO:0007669"/>
    <property type="project" value="TreeGrafter"/>
</dbReference>
<keyword evidence="3" id="KW-1185">Reference proteome</keyword>
<organism evidence="3 4">
    <name type="scientific">Mesorhabditis belari</name>
    <dbReference type="NCBI Taxonomy" id="2138241"/>
    <lineage>
        <taxon>Eukaryota</taxon>
        <taxon>Metazoa</taxon>
        <taxon>Ecdysozoa</taxon>
        <taxon>Nematoda</taxon>
        <taxon>Chromadorea</taxon>
        <taxon>Rhabditida</taxon>
        <taxon>Rhabditina</taxon>
        <taxon>Rhabditomorpha</taxon>
        <taxon>Rhabditoidea</taxon>
        <taxon>Rhabditidae</taxon>
        <taxon>Mesorhabditinae</taxon>
        <taxon>Mesorhabditis</taxon>
    </lineage>
</organism>
<dbReference type="PANTHER" id="PTHR22437">
    <property type="entry name" value="WINGED HELIX DOMAIN-CONTAINING PROTEIN"/>
    <property type="match status" value="1"/>
</dbReference>
<dbReference type="Pfam" id="PF10264">
    <property type="entry name" value="WHD_Storkhead"/>
    <property type="match status" value="1"/>
</dbReference>
<dbReference type="PANTHER" id="PTHR22437:SF0">
    <property type="entry name" value="FI21431P1"/>
    <property type="match status" value="1"/>
</dbReference>
<reference evidence="4" key="1">
    <citation type="submission" date="2024-02" db="UniProtKB">
        <authorList>
            <consortium name="WormBaseParasite"/>
        </authorList>
    </citation>
    <scope>IDENTIFICATION</scope>
</reference>
<dbReference type="GO" id="GO:0005634">
    <property type="term" value="C:nucleus"/>
    <property type="evidence" value="ECO:0007669"/>
    <property type="project" value="TreeGrafter"/>
</dbReference>